<evidence type="ECO:0000313" key="1">
    <source>
        <dbReference type="EMBL" id="KAB2620033.1"/>
    </source>
</evidence>
<keyword evidence="2" id="KW-1185">Reference proteome</keyword>
<organism evidence="1 2">
    <name type="scientific">Pyrus ussuriensis x Pyrus communis</name>
    <dbReference type="NCBI Taxonomy" id="2448454"/>
    <lineage>
        <taxon>Eukaryota</taxon>
        <taxon>Viridiplantae</taxon>
        <taxon>Streptophyta</taxon>
        <taxon>Embryophyta</taxon>
        <taxon>Tracheophyta</taxon>
        <taxon>Spermatophyta</taxon>
        <taxon>Magnoliopsida</taxon>
        <taxon>eudicotyledons</taxon>
        <taxon>Gunneridae</taxon>
        <taxon>Pentapetalae</taxon>
        <taxon>rosids</taxon>
        <taxon>fabids</taxon>
        <taxon>Rosales</taxon>
        <taxon>Rosaceae</taxon>
        <taxon>Amygdaloideae</taxon>
        <taxon>Maleae</taxon>
        <taxon>Pyrus</taxon>
    </lineage>
</organism>
<reference evidence="1 2" key="1">
    <citation type="submission" date="2019-09" db="EMBL/GenBank/DDBJ databases">
        <authorList>
            <person name="Ou C."/>
        </authorList>
    </citation>
    <scope>NUCLEOTIDE SEQUENCE [LARGE SCALE GENOMIC DNA]</scope>
    <source>
        <strain evidence="1">S2</strain>
        <tissue evidence="1">Leaf</tissue>
    </source>
</reference>
<evidence type="ECO:0000313" key="2">
    <source>
        <dbReference type="Proteomes" id="UP000327157"/>
    </source>
</evidence>
<dbReference type="OrthoDB" id="1743979at2759"/>
<name>A0A5N5GZR6_9ROSA</name>
<sequence length="94" mass="10499">MVVKINFEMVRIKLTGSDKGVGSIIKDLEEPSESIKLRMDGLSEPRYEKEKAEGRLEGWELDLSGDCWVSKECMVDSNVAAAAVDAHMYRCCTV</sequence>
<dbReference type="EMBL" id="SMOL01000361">
    <property type="protein sequence ID" value="KAB2620033.1"/>
    <property type="molecule type" value="Genomic_DNA"/>
</dbReference>
<dbReference type="Proteomes" id="UP000327157">
    <property type="component" value="Unassembled WGS sequence"/>
</dbReference>
<accession>A0A5N5GZR6</accession>
<dbReference type="AlphaFoldDB" id="A0A5N5GZR6"/>
<proteinExistence type="predicted"/>
<gene>
    <name evidence="1" type="ORF">D8674_036993</name>
</gene>
<reference evidence="1 2" key="2">
    <citation type="submission" date="2019-11" db="EMBL/GenBank/DDBJ databases">
        <title>A de novo genome assembly of a pear dwarfing rootstock.</title>
        <authorList>
            <person name="Wang F."/>
            <person name="Wang J."/>
            <person name="Li S."/>
            <person name="Zhang Y."/>
            <person name="Fang M."/>
            <person name="Ma L."/>
            <person name="Zhao Y."/>
            <person name="Jiang S."/>
        </authorList>
    </citation>
    <scope>NUCLEOTIDE SEQUENCE [LARGE SCALE GENOMIC DNA]</scope>
    <source>
        <strain evidence="1">S2</strain>
        <tissue evidence="1">Leaf</tissue>
    </source>
</reference>
<comment type="caution">
    <text evidence="1">The sequence shown here is derived from an EMBL/GenBank/DDBJ whole genome shotgun (WGS) entry which is preliminary data.</text>
</comment>
<protein>
    <submittedName>
        <fullName evidence="1">Phosphomannomutase/phosphoglucomutase-like</fullName>
    </submittedName>
</protein>